<dbReference type="SMART" id="SM00368">
    <property type="entry name" value="LRR_RI"/>
    <property type="match status" value="5"/>
</dbReference>
<protein>
    <recommendedName>
        <fullName evidence="4">B30.2/SPRY domain-containing protein</fullName>
    </recommendedName>
</protein>
<evidence type="ECO:0000313" key="6">
    <source>
        <dbReference type="Proteomes" id="UP000316079"/>
    </source>
</evidence>
<dbReference type="SUPFAM" id="SSF49899">
    <property type="entry name" value="Concanavalin A-like lectins/glucanases"/>
    <property type="match status" value="1"/>
</dbReference>
<evidence type="ECO:0000256" key="2">
    <source>
        <dbReference type="ARBA" id="ARBA00022737"/>
    </source>
</evidence>
<gene>
    <name evidence="5" type="ORF">DNTS_027614</name>
</gene>
<dbReference type="CDD" id="cd16040">
    <property type="entry name" value="SPRY_PRY_SNTX"/>
    <property type="match status" value="1"/>
</dbReference>
<feature type="domain" description="B30.2/SPRY" evidence="4">
    <location>
        <begin position="604"/>
        <end position="802"/>
    </location>
</feature>
<dbReference type="InterPro" id="IPR003879">
    <property type="entry name" value="Butyrophylin_SPRY"/>
</dbReference>
<dbReference type="InterPro" id="IPR003877">
    <property type="entry name" value="SPRY_dom"/>
</dbReference>
<dbReference type="InterPro" id="IPR001611">
    <property type="entry name" value="Leu-rich_rpt"/>
</dbReference>
<dbReference type="SUPFAM" id="SSF52047">
    <property type="entry name" value="RNI-like"/>
    <property type="match status" value="1"/>
</dbReference>
<dbReference type="SMART" id="SM00449">
    <property type="entry name" value="SPRY"/>
    <property type="match status" value="1"/>
</dbReference>
<feature type="compositionally biased region" description="Polar residues" evidence="3">
    <location>
        <begin position="239"/>
        <end position="254"/>
    </location>
</feature>
<comment type="caution">
    <text evidence="5">The sequence shown here is derived from an EMBL/GenBank/DDBJ whole genome shotgun (WGS) entry which is preliminary data.</text>
</comment>
<evidence type="ECO:0000256" key="3">
    <source>
        <dbReference type="SAM" id="MobiDB-lite"/>
    </source>
</evidence>
<dbReference type="PANTHER" id="PTHR24106">
    <property type="entry name" value="NACHT, LRR AND CARD DOMAINS-CONTAINING"/>
    <property type="match status" value="1"/>
</dbReference>
<accession>A0A553QIH9</accession>
<dbReference type="InterPro" id="IPR006574">
    <property type="entry name" value="PRY"/>
</dbReference>
<organism evidence="5 6">
    <name type="scientific">Danionella cerebrum</name>
    <dbReference type="NCBI Taxonomy" id="2873325"/>
    <lineage>
        <taxon>Eukaryota</taxon>
        <taxon>Metazoa</taxon>
        <taxon>Chordata</taxon>
        <taxon>Craniata</taxon>
        <taxon>Vertebrata</taxon>
        <taxon>Euteleostomi</taxon>
        <taxon>Actinopterygii</taxon>
        <taxon>Neopterygii</taxon>
        <taxon>Teleostei</taxon>
        <taxon>Ostariophysi</taxon>
        <taxon>Cypriniformes</taxon>
        <taxon>Danionidae</taxon>
        <taxon>Danioninae</taxon>
        <taxon>Danionella</taxon>
    </lineage>
</organism>
<dbReference type="Gene3D" id="2.60.120.920">
    <property type="match status" value="1"/>
</dbReference>
<dbReference type="InterPro" id="IPR051261">
    <property type="entry name" value="NLR"/>
</dbReference>
<keyword evidence="6" id="KW-1185">Reference proteome</keyword>
<dbReference type="EMBL" id="SRMA01025934">
    <property type="protein sequence ID" value="TRY89738.1"/>
    <property type="molecule type" value="Genomic_DNA"/>
</dbReference>
<sequence length="804" mass="89212">MEAEKSTSSKADVSLAGEDVENVAKIGMYEDKEQKSSVKNLEAFKRPPSPVWSYVSAQSDSSMAEPPKFSLEAEHIQHSLWWENLCSVHQQLQGAGSSLPSCVSVKSTKSMGEPPKFSENAEPSQASLWWENLCSVHQQLQGAGSSLPSCVSVKSTKSMGEPPKFSENGEHSQASLWRENLCSVHQQLQGAGSSLPSCVSVKSTKSMGEPPKFSENAEPSQASSSEKRKCVVHQHLHPTASSLPSCVSMKSTKSMGEPPKFSENGEHSQASERKKPMGQDQSRSLAEDEALKSTNGHLDLFLRFLHGICLESNQEILQGLFTRVEIHPECMKNMMKNLRQGQQKNVRPERWINLSQCLMEMKDTSVFEDIQAYLNKTGKNKKYLSSSHCSALANMLLMEEEVVEELDLKKYDTTSMQAAKRLIPAVRNCRRAKLKGCKLTMESCETIASALLSPNSCLRALDLSYNDLQDSGVEKLVPGLKSPYCKLEMLSLAGSKLTEQSCEILASIMHYLEHLRDLDLNNNALQDSGLLQLAAGLKTCQLEKLRLVRCSLTVESCKVLALILQSANCVLKELDLSDNELQDTGVEILTTGMKSPDCKLEILSLEHEGKFRIAAGLRRYAWELTLDPNTAHKHLYLSDGNRTVMHVEDEQSYPDRSERFECVPQVLCRQKLSGRCSWEIEWSGKSGVYVSVSYEGIERKGKGDDCKFGCNDKSWRLDCLEKSYTSWHSNESIKIRPPSTSNRSKRLGVYLDCPGGTLSFYHISDKNNLTHLHTFRSGISEPLYAGFGLHSGSAVSLGSLSLAV</sequence>
<keyword evidence="1" id="KW-0433">Leucine-rich repeat</keyword>
<proteinExistence type="predicted"/>
<keyword evidence="2" id="KW-0677">Repeat</keyword>
<dbReference type="AlphaFoldDB" id="A0A553QIH9"/>
<evidence type="ECO:0000259" key="4">
    <source>
        <dbReference type="PROSITE" id="PS50188"/>
    </source>
</evidence>
<dbReference type="Proteomes" id="UP000316079">
    <property type="component" value="Unassembled WGS sequence"/>
</dbReference>
<evidence type="ECO:0000313" key="5">
    <source>
        <dbReference type="EMBL" id="TRY89738.1"/>
    </source>
</evidence>
<feature type="compositionally biased region" description="Polar residues" evidence="3">
    <location>
        <begin position="192"/>
        <end position="206"/>
    </location>
</feature>
<dbReference type="STRING" id="623744.A0A553QIH9"/>
<dbReference type="InterPro" id="IPR032675">
    <property type="entry name" value="LRR_dom_sf"/>
</dbReference>
<dbReference type="InterPro" id="IPR013320">
    <property type="entry name" value="ConA-like_dom_sf"/>
</dbReference>
<dbReference type="Gene3D" id="3.80.10.10">
    <property type="entry name" value="Ribonuclease Inhibitor"/>
    <property type="match status" value="2"/>
</dbReference>
<name>A0A553QIH9_9TELE</name>
<dbReference type="InterPro" id="IPR043136">
    <property type="entry name" value="B30.2/SPRY_sf"/>
</dbReference>
<feature type="compositionally biased region" description="Basic and acidic residues" evidence="3">
    <location>
        <begin position="263"/>
        <end position="277"/>
    </location>
</feature>
<feature type="region of interest" description="Disordered" evidence="3">
    <location>
        <begin position="192"/>
        <end position="288"/>
    </location>
</feature>
<evidence type="ECO:0000256" key="1">
    <source>
        <dbReference type="ARBA" id="ARBA00022614"/>
    </source>
</evidence>
<dbReference type="Pfam" id="PF17776">
    <property type="entry name" value="NLRC4_HD2"/>
    <property type="match status" value="1"/>
</dbReference>
<dbReference type="InterPro" id="IPR001870">
    <property type="entry name" value="B30.2/SPRY"/>
</dbReference>
<dbReference type="SMART" id="SM00589">
    <property type="entry name" value="PRY"/>
    <property type="match status" value="1"/>
</dbReference>
<dbReference type="PRINTS" id="PR01407">
    <property type="entry name" value="BUTYPHLNCDUF"/>
</dbReference>
<dbReference type="OrthoDB" id="120976at2759"/>
<dbReference type="InterPro" id="IPR041267">
    <property type="entry name" value="NLRP_HD2"/>
</dbReference>
<dbReference type="PROSITE" id="PS50188">
    <property type="entry name" value="B302_SPRY"/>
    <property type="match status" value="1"/>
</dbReference>
<reference evidence="5 6" key="1">
    <citation type="journal article" date="2019" name="Sci. Data">
        <title>Hybrid genome assembly and annotation of Danionella translucida.</title>
        <authorList>
            <person name="Kadobianskyi M."/>
            <person name="Schulze L."/>
            <person name="Schuelke M."/>
            <person name="Judkewitz B."/>
        </authorList>
    </citation>
    <scope>NUCLEOTIDE SEQUENCE [LARGE SCALE GENOMIC DNA]</scope>
    <source>
        <strain evidence="5 6">Bolton</strain>
    </source>
</reference>
<dbReference type="Pfam" id="PF13765">
    <property type="entry name" value="PRY"/>
    <property type="match status" value="1"/>
</dbReference>
<dbReference type="Pfam" id="PF00622">
    <property type="entry name" value="SPRY"/>
    <property type="match status" value="1"/>
</dbReference>
<dbReference type="Pfam" id="PF13516">
    <property type="entry name" value="LRR_6"/>
    <property type="match status" value="3"/>
</dbReference>